<dbReference type="PANTHER" id="PTHR10772:SF0">
    <property type="entry name" value="10 KDA HEAT SHOCK PROTEIN, MITOCHONDRIAL"/>
    <property type="match status" value="1"/>
</dbReference>
<dbReference type="GO" id="GO:0051087">
    <property type="term" value="F:protein-folding chaperone binding"/>
    <property type="evidence" value="ECO:0007669"/>
    <property type="project" value="TreeGrafter"/>
</dbReference>
<evidence type="ECO:0000313" key="7">
    <source>
        <dbReference type="EMBL" id="KAJ8938991.1"/>
    </source>
</evidence>
<comment type="caution">
    <text evidence="7">The sequence shown here is derived from an EMBL/GenBank/DDBJ whole genome shotgun (WGS) entry which is preliminary data.</text>
</comment>
<gene>
    <name evidence="7" type="ORF">NQ318_015556</name>
</gene>
<dbReference type="Proteomes" id="UP001162162">
    <property type="component" value="Unassembled WGS sequence"/>
</dbReference>
<dbReference type="InterPro" id="IPR018369">
    <property type="entry name" value="Chaprnonin_Cpn10_CS"/>
</dbReference>
<evidence type="ECO:0000256" key="6">
    <source>
        <dbReference type="RuleBase" id="RU003479"/>
    </source>
</evidence>
<dbReference type="GO" id="GO:0005524">
    <property type="term" value="F:ATP binding"/>
    <property type="evidence" value="ECO:0007669"/>
    <property type="project" value="InterPro"/>
</dbReference>
<dbReference type="GO" id="GO:0051082">
    <property type="term" value="F:unfolded protein binding"/>
    <property type="evidence" value="ECO:0007669"/>
    <property type="project" value="TreeGrafter"/>
</dbReference>
<dbReference type="HAMAP" id="MF_00580">
    <property type="entry name" value="CH10"/>
    <property type="match status" value="1"/>
</dbReference>
<proteinExistence type="inferred from homology"/>
<organism evidence="7 8">
    <name type="scientific">Aromia moschata</name>
    <dbReference type="NCBI Taxonomy" id="1265417"/>
    <lineage>
        <taxon>Eukaryota</taxon>
        <taxon>Metazoa</taxon>
        <taxon>Ecdysozoa</taxon>
        <taxon>Arthropoda</taxon>
        <taxon>Hexapoda</taxon>
        <taxon>Insecta</taxon>
        <taxon>Pterygota</taxon>
        <taxon>Neoptera</taxon>
        <taxon>Endopterygota</taxon>
        <taxon>Coleoptera</taxon>
        <taxon>Polyphaga</taxon>
        <taxon>Cucujiformia</taxon>
        <taxon>Chrysomeloidea</taxon>
        <taxon>Cerambycidae</taxon>
        <taxon>Cerambycinae</taxon>
        <taxon>Callichromatini</taxon>
        <taxon>Aromia</taxon>
    </lineage>
</organism>
<protein>
    <recommendedName>
        <fullName evidence="2">10 kDa heat shock protein, mitochondrial</fullName>
    </recommendedName>
    <alternativeName>
        <fullName evidence="4">10 kDa chaperonin</fullName>
    </alternativeName>
    <alternativeName>
        <fullName evidence="5">Chaperonin 10</fullName>
    </alternativeName>
</protein>
<evidence type="ECO:0000256" key="1">
    <source>
        <dbReference type="ARBA" id="ARBA00006975"/>
    </source>
</evidence>
<keyword evidence="8" id="KW-1185">Reference proteome</keyword>
<accession>A0AAV8XK69</accession>
<dbReference type="SUPFAM" id="SSF50129">
    <property type="entry name" value="GroES-like"/>
    <property type="match status" value="1"/>
</dbReference>
<dbReference type="PROSITE" id="PS00681">
    <property type="entry name" value="CHAPERONINS_CPN10"/>
    <property type="match status" value="1"/>
</dbReference>
<dbReference type="AlphaFoldDB" id="A0AAV8XK69"/>
<name>A0AAV8XK69_9CUCU</name>
<dbReference type="InterPro" id="IPR011032">
    <property type="entry name" value="GroES-like_sf"/>
</dbReference>
<evidence type="ECO:0000256" key="2">
    <source>
        <dbReference type="ARBA" id="ARBA00018842"/>
    </source>
</evidence>
<reference evidence="7" key="1">
    <citation type="journal article" date="2023" name="Insect Mol. Biol.">
        <title>Genome sequencing provides insights into the evolution of gene families encoding plant cell wall-degrading enzymes in longhorned beetles.</title>
        <authorList>
            <person name="Shin N.R."/>
            <person name="Okamura Y."/>
            <person name="Kirsch R."/>
            <person name="Pauchet Y."/>
        </authorList>
    </citation>
    <scope>NUCLEOTIDE SEQUENCE</scope>
    <source>
        <strain evidence="7">AMC_N1</strain>
    </source>
</reference>
<sequence>MASAAAAKTAAAAAAATTASKLRRVSPLFNRVLIRRHEPATQTAGGIVLPENTKERVLRGTVVAVGPGARNDAGHQVPMTVRPGDEVILPDYGGTRIHLDDEQQLYMFRESDILAKLHQQ</sequence>
<dbReference type="GO" id="GO:0046872">
    <property type="term" value="F:metal ion binding"/>
    <property type="evidence" value="ECO:0007669"/>
    <property type="project" value="TreeGrafter"/>
</dbReference>
<dbReference type="GO" id="GO:0005759">
    <property type="term" value="C:mitochondrial matrix"/>
    <property type="evidence" value="ECO:0007669"/>
    <property type="project" value="TreeGrafter"/>
</dbReference>
<dbReference type="SMART" id="SM00883">
    <property type="entry name" value="Cpn10"/>
    <property type="match status" value="1"/>
</dbReference>
<comment type="similarity">
    <text evidence="1 6">Belongs to the GroES chaperonin family.</text>
</comment>
<evidence type="ECO:0000256" key="5">
    <source>
        <dbReference type="ARBA" id="ARBA00031971"/>
    </source>
</evidence>
<dbReference type="InterPro" id="IPR037124">
    <property type="entry name" value="Chaperonin_GroES_sf"/>
</dbReference>
<dbReference type="Pfam" id="PF00166">
    <property type="entry name" value="Cpn10"/>
    <property type="match status" value="1"/>
</dbReference>
<dbReference type="FunFam" id="2.30.33.40:FF:000002">
    <property type="entry name" value="10 kDa chaperonin, mitochondrial"/>
    <property type="match status" value="1"/>
</dbReference>
<dbReference type="Gene3D" id="2.30.33.40">
    <property type="entry name" value="GroES chaperonin"/>
    <property type="match status" value="1"/>
</dbReference>
<evidence type="ECO:0000256" key="3">
    <source>
        <dbReference type="ARBA" id="ARBA00023186"/>
    </source>
</evidence>
<dbReference type="PANTHER" id="PTHR10772">
    <property type="entry name" value="10 KDA HEAT SHOCK PROTEIN"/>
    <property type="match status" value="1"/>
</dbReference>
<dbReference type="CDD" id="cd00320">
    <property type="entry name" value="cpn10"/>
    <property type="match status" value="1"/>
</dbReference>
<dbReference type="GO" id="GO:0044183">
    <property type="term" value="F:protein folding chaperone"/>
    <property type="evidence" value="ECO:0007669"/>
    <property type="project" value="InterPro"/>
</dbReference>
<keyword evidence="3 6" id="KW-0143">Chaperone</keyword>
<evidence type="ECO:0000256" key="4">
    <source>
        <dbReference type="ARBA" id="ARBA00029976"/>
    </source>
</evidence>
<dbReference type="InterPro" id="IPR020818">
    <property type="entry name" value="Chaperonin_GroES"/>
</dbReference>
<dbReference type="EMBL" id="JAPWTK010000514">
    <property type="protein sequence ID" value="KAJ8938991.1"/>
    <property type="molecule type" value="Genomic_DNA"/>
</dbReference>
<dbReference type="PRINTS" id="PR00297">
    <property type="entry name" value="CHAPERONIN10"/>
</dbReference>
<evidence type="ECO:0000313" key="8">
    <source>
        <dbReference type="Proteomes" id="UP001162162"/>
    </source>
</evidence>